<comment type="caution">
    <text evidence="1">The sequence shown here is derived from an EMBL/GenBank/DDBJ whole genome shotgun (WGS) entry which is preliminary data.</text>
</comment>
<name>A0ABU9GF95_COBMA</name>
<evidence type="ECO:0000313" key="2">
    <source>
        <dbReference type="Proteomes" id="UP001378242"/>
    </source>
</evidence>
<dbReference type="InterPro" id="IPR046493">
    <property type="entry name" value="DUF6586"/>
</dbReference>
<dbReference type="Proteomes" id="UP001378242">
    <property type="component" value="Unassembled WGS sequence"/>
</dbReference>
<dbReference type="Pfam" id="PF20227">
    <property type="entry name" value="DUF6586"/>
    <property type="match status" value="1"/>
</dbReference>
<sequence length="159" mass="17331">MSQRGRTNQLLYQAELLLEQAAVATRDEHAVARRMAGEEGALALMELALASLIEECAASARWPEGSWRERLATPPTPVAEIEQLRSLQEQPDSWLSQLVADITRLHEEGGAARREEGQARGDGLIIAAAANAPLAERLATAVSAMKALLSHLRESNVEW</sequence>
<organism evidence="1 2">
    <name type="scientific">Cobetia marina</name>
    <name type="common">Deleya marina</name>
    <dbReference type="NCBI Taxonomy" id="28258"/>
    <lineage>
        <taxon>Bacteria</taxon>
        <taxon>Pseudomonadati</taxon>
        <taxon>Pseudomonadota</taxon>
        <taxon>Gammaproteobacteria</taxon>
        <taxon>Oceanospirillales</taxon>
        <taxon>Halomonadaceae</taxon>
        <taxon>Cobetia</taxon>
    </lineage>
</organism>
<reference evidence="1 2" key="1">
    <citation type="submission" date="2024-02" db="EMBL/GenBank/DDBJ databases">
        <title>Bacteria isolated from the canopy kelp, Nereocystis luetkeana.</title>
        <authorList>
            <person name="Pfister C.A."/>
            <person name="Younker I.T."/>
            <person name="Light S.H."/>
        </authorList>
    </citation>
    <scope>NUCLEOTIDE SEQUENCE [LARGE SCALE GENOMIC DNA]</scope>
    <source>
        <strain evidence="1 2">TI.5.07</strain>
    </source>
</reference>
<accession>A0ABU9GF95</accession>
<protein>
    <submittedName>
        <fullName evidence="1">DUF6586 family protein</fullName>
    </submittedName>
</protein>
<keyword evidence="2" id="KW-1185">Reference proteome</keyword>
<dbReference type="RefSeq" id="WP_341542435.1">
    <property type="nucleotide sequence ID" value="NZ_JBAKAP010000009.1"/>
</dbReference>
<proteinExistence type="predicted"/>
<dbReference type="EMBL" id="JBAKAP010000009">
    <property type="protein sequence ID" value="MEL0617151.1"/>
    <property type="molecule type" value="Genomic_DNA"/>
</dbReference>
<gene>
    <name evidence="1" type="ORF">V6243_09910</name>
</gene>
<evidence type="ECO:0000313" key="1">
    <source>
        <dbReference type="EMBL" id="MEL0617151.1"/>
    </source>
</evidence>